<accession>A0A1B1YRI8</accession>
<keyword evidence="8" id="KW-0520">NAD</keyword>
<dbReference type="STRING" id="1810504.PG2T_03650"/>
<keyword evidence="7" id="KW-0411">Iron-sulfur</keyword>
<reference evidence="11" key="1">
    <citation type="submission" date="2016-03" db="EMBL/GenBank/DDBJ databases">
        <title>Complete genome sequence of Solimmundus cernigliae, representing a novel lineage of polycyclic aromatic hydrocarbon degraders within the Gammaproteobacteria.</title>
        <authorList>
            <person name="Singleton D.R."/>
            <person name="Dickey A.N."/>
            <person name="Scholl E.H."/>
            <person name="Wright F.A."/>
            <person name="Aitken M.D."/>
        </authorList>
    </citation>
    <scope>NUCLEOTIDE SEQUENCE [LARGE SCALE GENOMIC DNA]</scope>
    <source>
        <strain evidence="11">TR3.2</strain>
    </source>
</reference>
<evidence type="ECO:0000256" key="1">
    <source>
        <dbReference type="ARBA" id="ARBA00008751"/>
    </source>
</evidence>
<dbReference type="PROSITE" id="PS51296">
    <property type="entry name" value="RIESKE"/>
    <property type="match status" value="1"/>
</dbReference>
<evidence type="ECO:0000256" key="7">
    <source>
        <dbReference type="ARBA" id="ARBA00023014"/>
    </source>
</evidence>
<dbReference type="GO" id="GO:0005506">
    <property type="term" value="F:iron ion binding"/>
    <property type="evidence" value="ECO:0007669"/>
    <property type="project" value="InterPro"/>
</dbReference>
<dbReference type="Gene3D" id="2.102.10.10">
    <property type="entry name" value="Rieske [2Fe-2S] iron-sulphur domain"/>
    <property type="match status" value="1"/>
</dbReference>
<dbReference type="InterPro" id="IPR001663">
    <property type="entry name" value="Rng_hydr_dOase-A"/>
</dbReference>
<dbReference type="GO" id="GO:0051537">
    <property type="term" value="F:2 iron, 2 sulfur cluster binding"/>
    <property type="evidence" value="ECO:0007669"/>
    <property type="project" value="UniProtKB-KW"/>
</dbReference>
<gene>
    <name evidence="10" type="ORF">PG2T_03650</name>
</gene>
<dbReference type="PANTHER" id="PTHR43756">
    <property type="entry name" value="CHOLINE MONOOXYGENASE, CHLOROPLASTIC"/>
    <property type="match status" value="1"/>
</dbReference>
<keyword evidence="2" id="KW-0001">2Fe-2S</keyword>
<comment type="similarity">
    <text evidence="1">Belongs to the bacterial ring-hydroxylating dioxygenase alpha subunit family.</text>
</comment>
<proteinExistence type="inferred from homology"/>
<dbReference type="PRINTS" id="PR00090">
    <property type="entry name" value="RNGDIOXGNASE"/>
</dbReference>
<dbReference type="Pfam" id="PF00355">
    <property type="entry name" value="Rieske"/>
    <property type="match status" value="1"/>
</dbReference>
<evidence type="ECO:0000256" key="4">
    <source>
        <dbReference type="ARBA" id="ARBA00022964"/>
    </source>
</evidence>
<dbReference type="GO" id="GO:0051213">
    <property type="term" value="F:dioxygenase activity"/>
    <property type="evidence" value="ECO:0007669"/>
    <property type="project" value="UniProtKB-KW"/>
</dbReference>
<dbReference type="InterPro" id="IPR015879">
    <property type="entry name" value="Ring_hydroxy_dOase_asu_C_dom"/>
</dbReference>
<evidence type="ECO:0000256" key="2">
    <source>
        <dbReference type="ARBA" id="ARBA00022714"/>
    </source>
</evidence>
<protein>
    <recommendedName>
        <fullName evidence="9">Rieske domain-containing protein</fullName>
    </recommendedName>
</protein>
<dbReference type="InParanoid" id="A0A1B1YRI8"/>
<dbReference type="SUPFAM" id="SSF50022">
    <property type="entry name" value="ISP domain"/>
    <property type="match status" value="1"/>
</dbReference>
<keyword evidence="4" id="KW-0223">Dioxygenase</keyword>
<keyword evidence="11" id="KW-1185">Reference proteome</keyword>
<evidence type="ECO:0000313" key="11">
    <source>
        <dbReference type="Proteomes" id="UP000092952"/>
    </source>
</evidence>
<evidence type="ECO:0000256" key="8">
    <source>
        <dbReference type="ARBA" id="ARBA00023027"/>
    </source>
</evidence>
<dbReference type="InterPro" id="IPR017941">
    <property type="entry name" value="Rieske_2Fe-2S"/>
</dbReference>
<dbReference type="Proteomes" id="UP000092952">
    <property type="component" value="Chromosome"/>
</dbReference>
<dbReference type="InterPro" id="IPR036922">
    <property type="entry name" value="Rieske_2Fe-2S_sf"/>
</dbReference>
<feature type="domain" description="Rieske" evidence="9">
    <location>
        <begin position="43"/>
        <end position="154"/>
    </location>
</feature>
<keyword evidence="3" id="KW-0479">Metal-binding</keyword>
<organism evidence="10 11">
    <name type="scientific">Immundisolibacter cernigliae</name>
    <dbReference type="NCBI Taxonomy" id="1810504"/>
    <lineage>
        <taxon>Bacteria</taxon>
        <taxon>Pseudomonadati</taxon>
        <taxon>Pseudomonadota</taxon>
        <taxon>Gammaproteobacteria</taxon>
        <taxon>Immundisolibacterales</taxon>
        <taxon>Immundisolibacteraceae</taxon>
        <taxon>Immundisolibacter</taxon>
    </lineage>
</organism>
<dbReference type="KEGG" id="gbi:PG2T_03650"/>
<evidence type="ECO:0000256" key="6">
    <source>
        <dbReference type="ARBA" id="ARBA00023004"/>
    </source>
</evidence>
<evidence type="ECO:0000259" key="9">
    <source>
        <dbReference type="PROSITE" id="PS51296"/>
    </source>
</evidence>
<dbReference type="InterPro" id="IPR015881">
    <property type="entry name" value="ARHD_Rieske_2Fe_2S"/>
</dbReference>
<keyword evidence="5" id="KW-0560">Oxidoreductase</keyword>
<name>A0A1B1YRI8_9GAMM</name>
<dbReference type="EMBL" id="CP014671">
    <property type="protein sequence ID" value="ANX03373.1"/>
    <property type="molecule type" value="Genomic_DNA"/>
</dbReference>
<dbReference type="PANTHER" id="PTHR43756:SF1">
    <property type="entry name" value="3-PHENYLPROPIONATE_CINNAMIC ACID DIOXYGENASE SUBUNIT ALPHA"/>
    <property type="match status" value="1"/>
</dbReference>
<sequence length="444" mass="50059">MRQATMKGIETLVRESGAYVSRRVFSDADIYKNELENVFGRTWQFVAHDTQLPKSGDFLTTFMGEDPVLVIRQEDGSIRAFLNACSHRGPLLCMAEEGNAKSFSCPYHGWVFGADGTLLNVPREGGDGYHHQLDKGQWGLQSIRVESYKGLYFANFDPAAPSLRDYLGDFAWYLDAIFDPLPAGVEFLGGTMRQRLKCNWKIAAENIVADTYHVLAAHAVAVGVCMGDRGMQIGIEVGEKTDVDALGISATIDGHGWNANFDGQGIFGLFKDPAPWLAYVNRQRQRYIEHLGERRAWFVGSSIDGGVFPNFLFVPGFTFRQIHPKGPNECEIAMWTVVERDLPPDLKREMVRFNARMLGTSGMFETDDCANMERIAMTVNATQGSRRDSHYAMGLGRERERSDLPGLIDQRVSDTCFRGYYRRWAEFMQAESWREIPLAPRKLT</sequence>
<dbReference type="AlphaFoldDB" id="A0A1B1YRI8"/>
<evidence type="ECO:0000313" key="10">
    <source>
        <dbReference type="EMBL" id="ANX03373.1"/>
    </source>
</evidence>
<dbReference type="Gene3D" id="3.90.380.10">
    <property type="entry name" value="Naphthalene 1,2-dioxygenase Alpha Subunit, Chain A, domain 1"/>
    <property type="match status" value="1"/>
</dbReference>
<evidence type="ECO:0000256" key="3">
    <source>
        <dbReference type="ARBA" id="ARBA00022723"/>
    </source>
</evidence>
<evidence type="ECO:0000256" key="5">
    <source>
        <dbReference type="ARBA" id="ARBA00023002"/>
    </source>
</evidence>
<dbReference type="Pfam" id="PF00848">
    <property type="entry name" value="Ring_hydroxyl_A"/>
    <property type="match status" value="1"/>
</dbReference>
<dbReference type="SUPFAM" id="SSF55961">
    <property type="entry name" value="Bet v1-like"/>
    <property type="match status" value="1"/>
</dbReference>
<keyword evidence="6" id="KW-0408">Iron</keyword>
<dbReference type="PROSITE" id="PS00570">
    <property type="entry name" value="RING_HYDROXYL_ALPHA"/>
    <property type="match status" value="1"/>
</dbReference>